<dbReference type="InterPro" id="IPR007362">
    <property type="entry name" value="DUF429"/>
</dbReference>
<dbReference type="Pfam" id="PF04250">
    <property type="entry name" value="DUF429"/>
    <property type="match status" value="1"/>
</dbReference>
<dbReference type="Proteomes" id="UP000437065">
    <property type="component" value="Unassembled WGS sequence"/>
</dbReference>
<reference evidence="2 3" key="1">
    <citation type="submission" date="2019-12" db="EMBL/GenBank/DDBJ databases">
        <title>Isolation and characterization of three novel carbon monoxide-oxidizing members of Halobacteria from salione crusts and soils.</title>
        <authorList>
            <person name="Myers M.R."/>
            <person name="King G.M."/>
        </authorList>
    </citation>
    <scope>NUCLEOTIDE SEQUENCE [LARGE SCALE GENOMIC DNA]</scope>
    <source>
        <strain evidence="2 3">WSA2</strain>
    </source>
</reference>
<sequence length="296" mass="31189">MPRIPDPTAVYGVDLSAAAASAGADTWVARCFVDDGTLVVDELASAAEFLGLGSTARDDVLPALSAHLGGVDGPAVAGVDVPFSLPAWVLGDRTWREFVAATPGEWGVLDAVDDPRDLYDAVREAADADAGRPIRRATDDAHGGQDPAGFRIKTQTYYGISVLLRRLIEREGVCVPPALPASALGGTAGADGDQLPRLAVLETYPASVFDRLDGAERTGYKKAQRRHVEARRRNVAALVDDGVRFADDAARDCAVATDDALDAVAAASAAERNYQTALDPDDGSDRTERLEGRIYG</sequence>
<protein>
    <submittedName>
        <fullName evidence="2">DUF429 domain-containing protein</fullName>
    </submittedName>
</protein>
<dbReference type="AlphaFoldDB" id="A0A6B0SS08"/>
<keyword evidence="3" id="KW-1185">Reference proteome</keyword>
<dbReference type="EMBL" id="WUUS01000004">
    <property type="protein sequence ID" value="MXR41317.1"/>
    <property type="molecule type" value="Genomic_DNA"/>
</dbReference>
<proteinExistence type="predicted"/>
<feature type="region of interest" description="Disordered" evidence="1">
    <location>
        <begin position="275"/>
        <end position="296"/>
    </location>
</feature>
<evidence type="ECO:0000313" key="2">
    <source>
        <dbReference type="EMBL" id="MXR41317.1"/>
    </source>
</evidence>
<evidence type="ECO:0000256" key="1">
    <source>
        <dbReference type="SAM" id="MobiDB-lite"/>
    </source>
</evidence>
<organism evidence="2 3">
    <name type="scientific">Halobaculum saliterrae</name>
    <dbReference type="NCBI Taxonomy" id="2073113"/>
    <lineage>
        <taxon>Archaea</taxon>
        <taxon>Methanobacteriati</taxon>
        <taxon>Methanobacteriota</taxon>
        <taxon>Stenosarchaea group</taxon>
        <taxon>Halobacteria</taxon>
        <taxon>Halobacteriales</taxon>
        <taxon>Haloferacaceae</taxon>
        <taxon>Halobaculum</taxon>
    </lineage>
</organism>
<dbReference type="RefSeq" id="WP_159665438.1">
    <property type="nucleotide sequence ID" value="NZ_WUUS01000004.1"/>
</dbReference>
<dbReference type="OrthoDB" id="329300at2157"/>
<feature type="compositionally biased region" description="Basic and acidic residues" evidence="1">
    <location>
        <begin position="283"/>
        <end position="296"/>
    </location>
</feature>
<accession>A0A6B0SS08</accession>
<comment type="caution">
    <text evidence="2">The sequence shown here is derived from an EMBL/GenBank/DDBJ whole genome shotgun (WGS) entry which is preliminary data.</text>
</comment>
<gene>
    <name evidence="2" type="ORF">GRX01_08195</name>
</gene>
<name>A0A6B0SS08_9EURY</name>
<evidence type="ECO:0000313" key="3">
    <source>
        <dbReference type="Proteomes" id="UP000437065"/>
    </source>
</evidence>